<organism evidence="7 9">
    <name type="scientific">Ustilago bromivora</name>
    <dbReference type="NCBI Taxonomy" id="307758"/>
    <lineage>
        <taxon>Eukaryota</taxon>
        <taxon>Fungi</taxon>
        <taxon>Dikarya</taxon>
        <taxon>Basidiomycota</taxon>
        <taxon>Ustilaginomycotina</taxon>
        <taxon>Ustilaginomycetes</taxon>
        <taxon>Ustilaginales</taxon>
        <taxon>Ustilaginaceae</taxon>
        <taxon>Ustilago</taxon>
    </lineage>
</organism>
<dbReference type="OrthoDB" id="2130629at2759"/>
<keyword evidence="5" id="KW-0325">Glycoprotein</keyword>
<dbReference type="Proteomes" id="UP000658997">
    <property type="component" value="Unassembled WGS sequence"/>
</dbReference>
<evidence type="ECO:0000313" key="10">
    <source>
        <dbReference type="Proteomes" id="UP000658997"/>
    </source>
</evidence>
<dbReference type="Pfam" id="PF05577">
    <property type="entry name" value="Peptidase_S28"/>
    <property type="match status" value="1"/>
</dbReference>
<evidence type="ECO:0000256" key="3">
    <source>
        <dbReference type="ARBA" id="ARBA00022729"/>
    </source>
</evidence>
<comment type="similarity">
    <text evidence="1">Belongs to the peptidase S28 family.</text>
</comment>
<dbReference type="GO" id="GO:0006508">
    <property type="term" value="P:proteolysis"/>
    <property type="evidence" value="ECO:0007669"/>
    <property type="project" value="UniProtKB-KW"/>
</dbReference>
<evidence type="ECO:0000256" key="1">
    <source>
        <dbReference type="ARBA" id="ARBA00011079"/>
    </source>
</evidence>
<sequence>MKLTTPLTPWLALALSLSTLNIAANAAPTISSDEASANAPSYISAERLTHSTPRRMDGFQRMLERRYKRQQERNELAEVSAAEYSDEADNVLLGRVWNAVHGGLSMQQDVGSTLSKFLDCISIGDVSATKRSKKHNIKEPAYHKQPLDHFDNTTQAQFEQRFFYSTRHYKPASARKNGEAVPIYILDSGEADAAARIPFLDTGILDILSKATGGVGIVLEHRYYGTSLPNRTELGSGDAWGVDQLRWLTNKQALEDSADFIRNLDIPGTDNSEKRKIIYYGGSYPGARAAHMRLLYPELVHGAIASSAVVTAVDEFPEYFYPIARGAPTNCSQAIQAAIAGIDEIVAPNPLTGGDQPERDANRTQQLLELFGLQGLTNLGDLANLNTYPLGSFQSLNWDPKVSSTEFGQFCDVLTTYGTKQGYVTDSPSAHAEAQGLNVSREVHAYVHYMRTNYVQPCTQGEDGQPGSTADECFGTDYDAFASETELSAGRAWTFQYCSTWGYIMTAPPLPRYLPTPDGKSKYFVSSGPKLLSTLLDYDYAHEICEKGFPAGQHLTMRERPDIDEVNRLGNFNLSVDRLAFVDGQYDPWRPATVHSEEFASGGARADTIQRPFKLIPDCWHHCDENGLKDDKKTPERVRLIHEQQVEFVKQWLKQD</sequence>
<evidence type="ECO:0000313" key="7">
    <source>
        <dbReference type="EMBL" id="SAM70655.1"/>
    </source>
</evidence>
<dbReference type="Gene3D" id="3.40.50.1820">
    <property type="entry name" value="alpha/beta hydrolase"/>
    <property type="match status" value="2"/>
</dbReference>
<dbReference type="FunFam" id="3.40.50.1820:FF:000832">
    <property type="entry name" value="Chromosome 1, whole genome shotgun sequence"/>
    <property type="match status" value="1"/>
</dbReference>
<accession>A0A1K0FXI2</accession>
<feature type="chain" id="PRO_5038218728" description="Serine protease" evidence="6">
    <location>
        <begin position="27"/>
        <end position="656"/>
    </location>
</feature>
<proteinExistence type="inferred from homology"/>
<evidence type="ECO:0000313" key="9">
    <source>
        <dbReference type="Proteomes" id="UP000179920"/>
    </source>
</evidence>
<dbReference type="Proteomes" id="UP000179920">
    <property type="component" value="Chromosome II"/>
</dbReference>
<feature type="signal peptide" evidence="6">
    <location>
        <begin position="1"/>
        <end position="26"/>
    </location>
</feature>
<dbReference type="AlphaFoldDB" id="A0A1K0FXI2"/>
<keyword evidence="10" id="KW-1185">Reference proteome</keyword>
<dbReference type="SUPFAM" id="SSF53474">
    <property type="entry name" value="alpha/beta-Hydrolases"/>
    <property type="match status" value="1"/>
</dbReference>
<evidence type="ECO:0000256" key="2">
    <source>
        <dbReference type="ARBA" id="ARBA00022670"/>
    </source>
</evidence>
<evidence type="ECO:0000256" key="5">
    <source>
        <dbReference type="ARBA" id="ARBA00023180"/>
    </source>
</evidence>
<keyword evidence="3 6" id="KW-0732">Signal</keyword>
<gene>
    <name evidence="8" type="ORF">UBRO2_04102</name>
    <name evidence="7" type="ORF">UBRO_00459</name>
</gene>
<name>A0A1K0FXI2_9BASI</name>
<dbReference type="PANTHER" id="PTHR11010">
    <property type="entry name" value="PROTEASE S28 PRO-X CARBOXYPEPTIDASE-RELATED"/>
    <property type="match status" value="1"/>
</dbReference>
<protein>
    <recommendedName>
        <fullName evidence="11">Serine protease</fullName>
    </recommendedName>
</protein>
<keyword evidence="2" id="KW-0645">Protease</keyword>
<reference evidence="8" key="3">
    <citation type="submission" date="2018-08" db="EMBL/GenBank/DDBJ databases">
        <authorList>
            <person name="Guldener U."/>
        </authorList>
    </citation>
    <scope>NUCLEOTIDE SEQUENCE</scope>
    <source>
        <strain evidence="8">UB2</strain>
    </source>
</reference>
<dbReference type="EMBL" id="LT558118">
    <property type="protein sequence ID" value="SAM70655.1"/>
    <property type="molecule type" value="Genomic_DNA"/>
</dbReference>
<evidence type="ECO:0000256" key="6">
    <source>
        <dbReference type="SAM" id="SignalP"/>
    </source>
</evidence>
<dbReference type="EMBL" id="ULHB01000089">
    <property type="protein sequence ID" value="SYW81070.1"/>
    <property type="molecule type" value="Genomic_DNA"/>
</dbReference>
<keyword evidence="4" id="KW-0378">Hydrolase</keyword>
<evidence type="ECO:0000313" key="8">
    <source>
        <dbReference type="EMBL" id="SYW81070.1"/>
    </source>
</evidence>
<reference evidence="9" key="2">
    <citation type="submission" date="2016-04" db="EMBL/GenBank/DDBJ databases">
        <authorList>
            <person name="Guldener U."/>
            <person name="Guldener U."/>
        </authorList>
    </citation>
    <scope>NUCLEOTIDE SEQUENCE [LARGE SCALE GENOMIC DNA]</scope>
    <source>
        <strain evidence="9">UB2112</strain>
    </source>
</reference>
<dbReference type="PANTHER" id="PTHR11010:SF117">
    <property type="entry name" value="SERINE PROTEASE 16"/>
    <property type="match status" value="1"/>
</dbReference>
<dbReference type="InterPro" id="IPR008758">
    <property type="entry name" value="Peptidase_S28"/>
</dbReference>
<dbReference type="GO" id="GO:0070008">
    <property type="term" value="F:serine-type exopeptidase activity"/>
    <property type="evidence" value="ECO:0007669"/>
    <property type="project" value="InterPro"/>
</dbReference>
<reference evidence="7" key="1">
    <citation type="submission" date="2016-04" db="EMBL/GenBank/DDBJ databases">
        <authorList>
            <person name="Evans L.H."/>
            <person name="Alamgir A."/>
            <person name="Owens N."/>
            <person name="Weber N.D."/>
            <person name="Virtaneva K."/>
            <person name="Barbian K."/>
            <person name="Babar A."/>
            <person name="Rosenke K."/>
        </authorList>
    </citation>
    <scope>NUCLEOTIDE SEQUENCE</scope>
    <source>
        <strain evidence="7">UB2112</strain>
    </source>
</reference>
<evidence type="ECO:0000256" key="4">
    <source>
        <dbReference type="ARBA" id="ARBA00022801"/>
    </source>
</evidence>
<dbReference type="GO" id="GO:0008239">
    <property type="term" value="F:dipeptidyl-peptidase activity"/>
    <property type="evidence" value="ECO:0007669"/>
    <property type="project" value="TreeGrafter"/>
</dbReference>
<evidence type="ECO:0008006" key="11">
    <source>
        <dbReference type="Google" id="ProtNLM"/>
    </source>
</evidence>
<dbReference type="InterPro" id="IPR029058">
    <property type="entry name" value="AB_hydrolase_fold"/>
</dbReference>